<sequence length="57" mass="6916">MEQTYGLWHKGINPSNWMPDYEDCNKEEVERWKTDLEKEKEGLCDFEGFYGIGIYEY</sequence>
<accession>A0ABV7KTC7</accession>
<keyword evidence="2" id="KW-1185">Reference proteome</keyword>
<protein>
    <submittedName>
        <fullName evidence="1">Uncharacterized protein</fullName>
    </submittedName>
</protein>
<evidence type="ECO:0000313" key="2">
    <source>
        <dbReference type="Proteomes" id="UP001595625"/>
    </source>
</evidence>
<reference evidence="2" key="1">
    <citation type="journal article" date="2019" name="Int. J. Syst. Evol. Microbiol.">
        <title>The Global Catalogue of Microorganisms (GCM) 10K type strain sequencing project: providing services to taxonomists for standard genome sequencing and annotation.</title>
        <authorList>
            <consortium name="The Broad Institute Genomics Platform"/>
            <consortium name="The Broad Institute Genome Sequencing Center for Infectious Disease"/>
            <person name="Wu L."/>
            <person name="Ma J."/>
        </authorList>
    </citation>
    <scope>NUCLEOTIDE SEQUENCE [LARGE SCALE GENOMIC DNA]</scope>
    <source>
        <strain evidence="2">CCM 320</strain>
    </source>
</reference>
<evidence type="ECO:0000313" key="1">
    <source>
        <dbReference type="EMBL" id="MFC3212713.1"/>
    </source>
</evidence>
<comment type="caution">
    <text evidence="1">The sequence shown here is derived from an EMBL/GenBank/DDBJ whole genome shotgun (WGS) entry which is preliminary data.</text>
</comment>
<organism evidence="1 2">
    <name type="scientific">Planomicrobium okeanokoites</name>
    <name type="common">Planococcus okeanokoites</name>
    <name type="synonym">Flavobacterium okeanokoites</name>
    <dbReference type="NCBI Taxonomy" id="244"/>
    <lineage>
        <taxon>Bacteria</taxon>
        <taxon>Bacillati</taxon>
        <taxon>Bacillota</taxon>
        <taxon>Bacilli</taxon>
        <taxon>Bacillales</taxon>
        <taxon>Caryophanaceae</taxon>
        <taxon>Planomicrobium</taxon>
    </lineage>
</organism>
<dbReference type="EMBL" id="JBHRUJ010000030">
    <property type="protein sequence ID" value="MFC3212713.1"/>
    <property type="molecule type" value="Genomic_DNA"/>
</dbReference>
<proteinExistence type="predicted"/>
<gene>
    <name evidence="1" type="ORF">ACFOEJ_16720</name>
</gene>
<dbReference type="Proteomes" id="UP001595625">
    <property type="component" value="Unassembled WGS sequence"/>
</dbReference>
<name>A0ABV7KTC7_PLAOK</name>
<dbReference type="RefSeq" id="WP_165850131.1">
    <property type="nucleotide sequence ID" value="NZ_JBHRUJ010000030.1"/>
</dbReference>